<keyword evidence="11" id="KW-0407">Ion channel</keyword>
<proteinExistence type="predicted"/>
<dbReference type="GO" id="GO:0015276">
    <property type="term" value="F:ligand-gated monoatomic ion channel activity"/>
    <property type="evidence" value="ECO:0007669"/>
    <property type="project" value="InterPro"/>
</dbReference>
<keyword evidence="10" id="KW-1071">Ligand-gated ion channel</keyword>
<reference evidence="16 17" key="1">
    <citation type="journal article" date="2008" name="Nature">
        <title>The Trichoplax genome and the nature of placozoans.</title>
        <authorList>
            <person name="Srivastava M."/>
            <person name="Begovic E."/>
            <person name="Chapman J."/>
            <person name="Putnam N.H."/>
            <person name="Hellsten U."/>
            <person name="Kawashima T."/>
            <person name="Kuo A."/>
            <person name="Mitros T."/>
            <person name="Salamov A."/>
            <person name="Carpenter M.L."/>
            <person name="Signorovitch A.Y."/>
            <person name="Moreno M.A."/>
            <person name="Kamm K."/>
            <person name="Grimwood J."/>
            <person name="Schmutz J."/>
            <person name="Shapiro H."/>
            <person name="Grigoriev I.V."/>
            <person name="Buss L.W."/>
            <person name="Schierwater B."/>
            <person name="Dellaporta S.L."/>
            <person name="Rokhsar D.S."/>
        </authorList>
    </citation>
    <scope>NUCLEOTIDE SEQUENCE [LARGE SCALE GENOMIC DNA]</scope>
    <source>
        <strain evidence="16 17">Grell-BS-1999</strain>
    </source>
</reference>
<evidence type="ECO:0008006" key="18">
    <source>
        <dbReference type="Google" id="ProtNLM"/>
    </source>
</evidence>
<dbReference type="PANTHER" id="PTHR18966">
    <property type="entry name" value="IONOTROPIC GLUTAMATE RECEPTOR"/>
    <property type="match status" value="1"/>
</dbReference>
<feature type="non-terminal residue" evidence="16">
    <location>
        <position position="1"/>
    </location>
</feature>
<feature type="domain" description="Ionotropic glutamate receptor C-terminal" evidence="14">
    <location>
        <begin position="1"/>
        <end position="341"/>
    </location>
</feature>
<evidence type="ECO:0000256" key="1">
    <source>
        <dbReference type="ARBA" id="ARBA00004651"/>
    </source>
</evidence>
<dbReference type="PhylomeDB" id="B3SAW0"/>
<feature type="binding site" evidence="12">
    <location>
        <position position="63"/>
    </location>
    <ligand>
        <name>L-glutamate</name>
        <dbReference type="ChEBI" id="CHEBI:29985"/>
    </ligand>
</feature>
<keyword evidence="9" id="KW-0325">Glycoprotein</keyword>
<evidence type="ECO:0000259" key="14">
    <source>
        <dbReference type="SMART" id="SM00079"/>
    </source>
</evidence>
<feature type="transmembrane region" description="Helical" evidence="13">
    <location>
        <begin position="108"/>
        <end position="129"/>
    </location>
</feature>
<keyword evidence="2" id="KW-0813">Transport</keyword>
<dbReference type="SMART" id="SM00918">
    <property type="entry name" value="Lig_chan-Glu_bd"/>
    <property type="match status" value="1"/>
</dbReference>
<dbReference type="InParanoid" id="B3SAW0"/>
<evidence type="ECO:0000256" key="9">
    <source>
        <dbReference type="ARBA" id="ARBA00023180"/>
    </source>
</evidence>
<comment type="subcellular location">
    <subcellularLocation>
        <location evidence="1">Cell membrane</location>
        <topology evidence="1">Multi-pass membrane protein</topology>
    </subcellularLocation>
</comment>
<accession>B3SAW0</accession>
<dbReference type="eggNOG" id="KOG1052">
    <property type="taxonomic scope" value="Eukaryota"/>
</dbReference>
<keyword evidence="5 13" id="KW-1133">Transmembrane helix</keyword>
<dbReference type="SUPFAM" id="SSF81324">
    <property type="entry name" value="Voltage-gated potassium channels"/>
    <property type="match status" value="1"/>
</dbReference>
<dbReference type="FunFam" id="3.40.190.10:FF:000024">
    <property type="entry name" value="Glutamate receptor, ionotropic, delta 1"/>
    <property type="match status" value="1"/>
</dbReference>
<evidence type="ECO:0000256" key="13">
    <source>
        <dbReference type="SAM" id="Phobius"/>
    </source>
</evidence>
<protein>
    <recommendedName>
        <fullName evidence="18">Ionotropic glutamate receptor C-terminal domain-containing protein</fullName>
    </recommendedName>
</protein>
<dbReference type="Pfam" id="PF10613">
    <property type="entry name" value="Lig_chan-Glu_bd"/>
    <property type="match status" value="1"/>
</dbReference>
<evidence type="ECO:0000256" key="2">
    <source>
        <dbReference type="ARBA" id="ARBA00022448"/>
    </source>
</evidence>
<dbReference type="CTD" id="6758597"/>
<evidence type="ECO:0000313" key="16">
    <source>
        <dbReference type="EMBL" id="EDV20224.1"/>
    </source>
</evidence>
<organism evidence="16 17">
    <name type="scientific">Trichoplax adhaerens</name>
    <name type="common">Trichoplax reptans</name>
    <dbReference type="NCBI Taxonomy" id="10228"/>
    <lineage>
        <taxon>Eukaryota</taxon>
        <taxon>Metazoa</taxon>
        <taxon>Placozoa</taxon>
        <taxon>Uniplacotomia</taxon>
        <taxon>Trichoplacea</taxon>
        <taxon>Trichoplacidae</taxon>
        <taxon>Trichoplax</taxon>
    </lineage>
</organism>
<dbReference type="GeneID" id="6758597"/>
<evidence type="ECO:0000256" key="4">
    <source>
        <dbReference type="ARBA" id="ARBA00022692"/>
    </source>
</evidence>
<evidence type="ECO:0000256" key="3">
    <source>
        <dbReference type="ARBA" id="ARBA00022475"/>
    </source>
</evidence>
<dbReference type="KEGG" id="tad:TRIADDRAFT_3218"/>
<keyword evidence="17" id="KW-1185">Reference proteome</keyword>
<feature type="binding site" evidence="12">
    <location>
        <position position="61"/>
    </location>
    <ligand>
        <name>L-glutamate</name>
        <dbReference type="ChEBI" id="CHEBI:29985"/>
    </ligand>
</feature>
<dbReference type="FunFam" id="1.10.287.70:FF:000143">
    <property type="entry name" value="Probable glutamate receptor"/>
    <property type="match status" value="1"/>
</dbReference>
<feature type="domain" description="Ionotropic glutamate receptor L-glutamate and glycine-binding" evidence="15">
    <location>
        <begin position="1"/>
        <end position="52"/>
    </location>
</feature>
<dbReference type="OMA" id="FAYEMET"/>
<dbReference type="SMART" id="SM00079">
    <property type="entry name" value="PBPe"/>
    <property type="match status" value="1"/>
</dbReference>
<dbReference type="PRINTS" id="PR00177">
    <property type="entry name" value="NMDARECEPTOR"/>
</dbReference>
<evidence type="ECO:0000256" key="10">
    <source>
        <dbReference type="ARBA" id="ARBA00023286"/>
    </source>
</evidence>
<sequence>YRGYIIDLLDEMSKNLNFTYKIRIVADGQYGSQYTDKNGALKWTGVIGEVIDGIADMAAAPLSITPERQQALDFTMPFMNQGLTVLTLTKKNEANSLFQAFLPLKIEVWIGILISLIVVAIATTCMNRWSPFDYYGKAAEKLQMLEDRYQTFSFGNTLWYTLGSFLSQGADRTPRSISARLITAIWWLSSVIIIATYTANLTAFLTVSSLQTTFNSLHDLAKSSGMGYGVLANSSIEYFFLNTAVSPYQEMKHNLKNVRSNMEGVQRVLSSTTEHYAYIGDAAVLKYAKSQYCNLTTVGSFKEDSFGLALPKESLYWKEVSIQILRFREEGFLETLQTKWY</sequence>
<evidence type="ECO:0000256" key="6">
    <source>
        <dbReference type="ARBA" id="ARBA00023065"/>
    </source>
</evidence>
<dbReference type="AlphaFoldDB" id="B3SAW0"/>
<dbReference type="InterPro" id="IPR001508">
    <property type="entry name" value="Iono_Glu_rcpt_met"/>
</dbReference>
<name>B3SAW0_TRIAD</name>
<dbReference type="Proteomes" id="UP000009022">
    <property type="component" value="Unassembled WGS sequence"/>
</dbReference>
<evidence type="ECO:0000256" key="12">
    <source>
        <dbReference type="PIRSR" id="PIRSR601508-1"/>
    </source>
</evidence>
<evidence type="ECO:0000313" key="17">
    <source>
        <dbReference type="Proteomes" id="UP000009022"/>
    </source>
</evidence>
<dbReference type="GO" id="GO:0038023">
    <property type="term" value="F:signaling receptor activity"/>
    <property type="evidence" value="ECO:0007669"/>
    <property type="project" value="InterPro"/>
</dbReference>
<keyword evidence="3" id="KW-1003">Cell membrane</keyword>
<dbReference type="InterPro" id="IPR015683">
    <property type="entry name" value="Ionotropic_Glu_rcpt"/>
</dbReference>
<dbReference type="HOGENOM" id="CLU_007257_0_0_1"/>
<keyword evidence="4 13" id="KW-0812">Transmembrane</keyword>
<dbReference type="SUPFAM" id="SSF53850">
    <property type="entry name" value="Periplasmic binding protein-like II"/>
    <property type="match status" value="1"/>
</dbReference>
<evidence type="ECO:0000259" key="15">
    <source>
        <dbReference type="SMART" id="SM00918"/>
    </source>
</evidence>
<keyword evidence="6" id="KW-0406">Ion transport</keyword>
<dbReference type="Pfam" id="PF00060">
    <property type="entry name" value="Lig_chan"/>
    <property type="match status" value="1"/>
</dbReference>
<feature type="binding site" evidence="12">
    <location>
        <position position="281"/>
    </location>
    <ligand>
        <name>L-glutamate</name>
        <dbReference type="ChEBI" id="CHEBI:29985"/>
    </ligand>
</feature>
<evidence type="ECO:0000256" key="11">
    <source>
        <dbReference type="ARBA" id="ARBA00023303"/>
    </source>
</evidence>
<dbReference type="Gene3D" id="3.40.190.10">
    <property type="entry name" value="Periplasmic binding protein-like II"/>
    <property type="match status" value="2"/>
</dbReference>
<dbReference type="EMBL" id="DS985262">
    <property type="protein sequence ID" value="EDV20224.1"/>
    <property type="molecule type" value="Genomic_DNA"/>
</dbReference>
<evidence type="ECO:0000256" key="8">
    <source>
        <dbReference type="ARBA" id="ARBA00023170"/>
    </source>
</evidence>
<keyword evidence="8" id="KW-0675">Receptor</keyword>
<feature type="binding site" evidence="12">
    <location>
        <position position="235"/>
    </location>
    <ligand>
        <name>L-glutamate</name>
        <dbReference type="ChEBI" id="CHEBI:29985"/>
    </ligand>
</feature>
<dbReference type="InterPro" id="IPR019594">
    <property type="entry name" value="Glu/Gly-bd"/>
</dbReference>
<feature type="binding site" evidence="12">
    <location>
        <position position="68"/>
    </location>
    <ligand>
        <name>L-glutamate</name>
        <dbReference type="ChEBI" id="CHEBI:29985"/>
    </ligand>
</feature>
<evidence type="ECO:0000256" key="7">
    <source>
        <dbReference type="ARBA" id="ARBA00023136"/>
    </source>
</evidence>
<evidence type="ECO:0000256" key="5">
    <source>
        <dbReference type="ARBA" id="ARBA00022989"/>
    </source>
</evidence>
<keyword evidence="7 13" id="KW-0472">Membrane</keyword>
<dbReference type="RefSeq" id="XP_002117385.1">
    <property type="nucleotide sequence ID" value="XM_002117349.1"/>
</dbReference>
<feature type="non-terminal residue" evidence="16">
    <location>
        <position position="341"/>
    </location>
</feature>
<dbReference type="OrthoDB" id="5984008at2759"/>
<gene>
    <name evidence="16" type="ORF">TRIADDRAFT_3218</name>
</gene>
<dbReference type="InterPro" id="IPR001320">
    <property type="entry name" value="Iontro_rcpt_C"/>
</dbReference>
<feature type="transmembrane region" description="Helical" evidence="13">
    <location>
        <begin position="179"/>
        <end position="199"/>
    </location>
</feature>
<dbReference type="GO" id="GO:0005886">
    <property type="term" value="C:plasma membrane"/>
    <property type="evidence" value="ECO:0007669"/>
    <property type="project" value="UniProtKB-SubCell"/>
</dbReference>